<dbReference type="OrthoDB" id="10637434at2759"/>
<dbReference type="Pfam" id="PF17800">
    <property type="entry name" value="NPL"/>
    <property type="match status" value="1"/>
</dbReference>
<dbReference type="FunFam" id="2.60.120.340:FF:000008">
    <property type="entry name" value="FK506-binding protein, putative"/>
    <property type="match status" value="1"/>
</dbReference>
<gene>
    <name evidence="3" type="ORF">TVAG_235240</name>
</gene>
<proteinExistence type="predicted"/>
<dbReference type="EMBL" id="DS113228">
    <property type="protein sequence ID" value="EAY17642.1"/>
    <property type="molecule type" value="Genomic_DNA"/>
</dbReference>
<keyword evidence="4" id="KW-1185">Reference proteome</keyword>
<feature type="compositionally biased region" description="Basic and acidic residues" evidence="1">
    <location>
        <begin position="199"/>
        <end position="211"/>
    </location>
</feature>
<reference evidence="3" key="2">
    <citation type="journal article" date="2007" name="Science">
        <title>Draft genome sequence of the sexually transmitted pathogen Trichomonas vaginalis.</title>
        <authorList>
            <person name="Carlton J.M."/>
            <person name="Hirt R.P."/>
            <person name="Silva J.C."/>
            <person name="Delcher A.L."/>
            <person name="Schatz M."/>
            <person name="Zhao Q."/>
            <person name="Wortman J.R."/>
            <person name="Bidwell S.L."/>
            <person name="Alsmark U.C.M."/>
            <person name="Besteiro S."/>
            <person name="Sicheritz-Ponten T."/>
            <person name="Noel C.J."/>
            <person name="Dacks J.B."/>
            <person name="Foster P.G."/>
            <person name="Simillion C."/>
            <person name="Van de Peer Y."/>
            <person name="Miranda-Saavedra D."/>
            <person name="Barton G.J."/>
            <person name="Westrop G.D."/>
            <person name="Mueller S."/>
            <person name="Dessi D."/>
            <person name="Fiori P.L."/>
            <person name="Ren Q."/>
            <person name="Paulsen I."/>
            <person name="Zhang H."/>
            <person name="Bastida-Corcuera F.D."/>
            <person name="Simoes-Barbosa A."/>
            <person name="Brown M.T."/>
            <person name="Hayes R.D."/>
            <person name="Mukherjee M."/>
            <person name="Okumura C.Y."/>
            <person name="Schneider R."/>
            <person name="Smith A.J."/>
            <person name="Vanacova S."/>
            <person name="Villalvazo M."/>
            <person name="Haas B.J."/>
            <person name="Pertea M."/>
            <person name="Feldblyum T.V."/>
            <person name="Utterback T.R."/>
            <person name="Shu C.L."/>
            <person name="Osoegawa K."/>
            <person name="de Jong P.J."/>
            <person name="Hrdy I."/>
            <person name="Horvathova L."/>
            <person name="Zubacova Z."/>
            <person name="Dolezal P."/>
            <person name="Malik S.B."/>
            <person name="Logsdon J.M. Jr."/>
            <person name="Henze K."/>
            <person name="Gupta A."/>
            <person name="Wang C.C."/>
            <person name="Dunne R.L."/>
            <person name="Upcroft J.A."/>
            <person name="Upcroft P."/>
            <person name="White O."/>
            <person name="Salzberg S.L."/>
            <person name="Tang P."/>
            <person name="Chiu C.-H."/>
            <person name="Lee Y.-S."/>
            <person name="Embley T.M."/>
            <person name="Coombs G.H."/>
            <person name="Mottram J.C."/>
            <person name="Tachezy J."/>
            <person name="Fraser-Liggett C.M."/>
            <person name="Johnson P.J."/>
        </authorList>
    </citation>
    <scope>NUCLEOTIDE SEQUENCE [LARGE SCALE GENOMIC DNA]</scope>
    <source>
        <strain evidence="3">G3</strain>
    </source>
</reference>
<dbReference type="Gene3D" id="2.60.120.340">
    <property type="entry name" value="Nucleoplasmin core domain"/>
    <property type="match status" value="1"/>
</dbReference>
<dbReference type="Proteomes" id="UP000001542">
    <property type="component" value="Unassembled WGS sequence"/>
</dbReference>
<evidence type="ECO:0000259" key="2">
    <source>
        <dbReference type="Pfam" id="PF17800"/>
    </source>
</evidence>
<dbReference type="AlphaFoldDB" id="A2DPP2"/>
<evidence type="ECO:0000256" key="1">
    <source>
        <dbReference type="SAM" id="MobiDB-lite"/>
    </source>
</evidence>
<evidence type="ECO:0000313" key="3">
    <source>
        <dbReference type="EMBL" id="EAY17642.1"/>
    </source>
</evidence>
<feature type="compositionally biased region" description="Basic residues" evidence="1">
    <location>
        <begin position="183"/>
        <end position="198"/>
    </location>
</feature>
<dbReference type="VEuPathDB" id="TrichDB:TVAG_235240"/>
<feature type="domain" description="Nucleoplasmin-like" evidence="2">
    <location>
        <begin position="10"/>
        <end position="128"/>
    </location>
</feature>
<reference evidence="3" key="1">
    <citation type="submission" date="2006-10" db="EMBL/GenBank/DDBJ databases">
        <authorList>
            <person name="Amadeo P."/>
            <person name="Zhao Q."/>
            <person name="Wortman J."/>
            <person name="Fraser-Liggett C."/>
            <person name="Carlton J."/>
        </authorList>
    </citation>
    <scope>NUCLEOTIDE SEQUENCE</scope>
    <source>
        <strain evidence="3">G3</strain>
    </source>
</reference>
<dbReference type="RefSeq" id="XP_001329777.1">
    <property type="nucleotide sequence ID" value="XM_001329742.1"/>
</dbReference>
<dbReference type="InParanoid" id="A2DPP2"/>
<organism evidence="3 4">
    <name type="scientific">Trichomonas vaginalis (strain ATCC PRA-98 / G3)</name>
    <dbReference type="NCBI Taxonomy" id="412133"/>
    <lineage>
        <taxon>Eukaryota</taxon>
        <taxon>Metamonada</taxon>
        <taxon>Parabasalia</taxon>
        <taxon>Trichomonadida</taxon>
        <taxon>Trichomonadidae</taxon>
        <taxon>Trichomonas</taxon>
    </lineage>
</organism>
<feature type="region of interest" description="Disordered" evidence="1">
    <location>
        <begin position="145"/>
        <end position="211"/>
    </location>
</feature>
<name>A2DPP2_TRIV3</name>
<accession>A2DPP2</accession>
<protein>
    <recommendedName>
        <fullName evidence="2">Nucleoplasmin-like domain-containing protein</fullName>
    </recommendedName>
</protein>
<dbReference type="VEuPathDB" id="TrichDB:TVAGG3_0935000"/>
<evidence type="ECO:0000313" key="4">
    <source>
        <dbReference type="Proteomes" id="UP000001542"/>
    </source>
</evidence>
<sequence length="211" mass="24291">MTLPHNLSTFWSQIVPAGKDAFLEGPNDKVITITNAVIPDVQNDTPKEAVRLFATVNTLRLDEEEEEKAEESTNDKEDNFYITDETLIASLVPFTHENQELSIVFTTANIVKFHNKGKLDVHLSGYIVDYYDDNFDEYEYVDEEEEAAEKKEEEPENPDEPLTPDLIQNRLAKAAKAMGPRQIQKKKQNKGNKHKRKHRNEEEESKEKAEE</sequence>
<dbReference type="InterPro" id="IPR041232">
    <property type="entry name" value="NPL"/>
</dbReference>
<dbReference type="KEGG" id="tva:4775660"/>
<dbReference type="SMR" id="A2DPP2"/>